<accession>A0ABS3MYT7</accession>
<dbReference type="EMBL" id="JAGDEL010000003">
    <property type="protein sequence ID" value="MBO1511158.1"/>
    <property type="molecule type" value="Genomic_DNA"/>
</dbReference>
<evidence type="ECO:0000256" key="1">
    <source>
        <dbReference type="SAM" id="Phobius"/>
    </source>
</evidence>
<reference evidence="2 3" key="1">
    <citation type="submission" date="2021-03" db="EMBL/GenBank/DDBJ databases">
        <title>Whole genome sequence of Metabacillus bambusae BG109.</title>
        <authorList>
            <person name="Jeong J.W."/>
        </authorList>
    </citation>
    <scope>NUCLEOTIDE SEQUENCE [LARGE SCALE GENOMIC DNA]</scope>
    <source>
        <strain evidence="2 3">BG109</strain>
    </source>
</reference>
<comment type="caution">
    <text evidence="2">The sequence shown here is derived from an EMBL/GenBank/DDBJ whole genome shotgun (WGS) entry which is preliminary data.</text>
</comment>
<keyword evidence="1" id="KW-1133">Transmembrane helix</keyword>
<feature type="transmembrane region" description="Helical" evidence="1">
    <location>
        <begin position="15"/>
        <end position="34"/>
    </location>
</feature>
<gene>
    <name evidence="2" type="ORF">I7822_05625</name>
</gene>
<protein>
    <submittedName>
        <fullName evidence="2">Uncharacterized protein</fullName>
    </submittedName>
</protein>
<organism evidence="2 3">
    <name type="scientific">Metabacillus bambusae</name>
    <dbReference type="NCBI Taxonomy" id="2795218"/>
    <lineage>
        <taxon>Bacteria</taxon>
        <taxon>Bacillati</taxon>
        <taxon>Bacillota</taxon>
        <taxon>Bacilli</taxon>
        <taxon>Bacillales</taxon>
        <taxon>Bacillaceae</taxon>
        <taxon>Metabacillus</taxon>
    </lineage>
</organism>
<sequence>MSGEISNLITSFNHWKLVGVLSLLLLLIIIYNYWFKLSLSKDLADIEKKDYHNIHGYKSDKPREYLALKDIVEDADKFLFKELEDIIEQTSMKDILALSEKLDKVRGEKDKNDEEYRESIADVKAKSQIVKDAYDGKIKELLYINKSLLSDLKIYKNLFKDYEESRLHISSVSFPEGHIIYEVHSKYLEYVDSYNVQVSYEKTVHKPQSLNIDKCKDSRLIAAYDPNRYFHSGKKFASFRLTVDTREFIIAVVLDAELMKQLELNNENAKIKLKEMHFLLRQYLNMLYVNGVLLQSKKGEVNNG</sequence>
<evidence type="ECO:0000313" key="3">
    <source>
        <dbReference type="Proteomes" id="UP000663981"/>
    </source>
</evidence>
<dbReference type="Proteomes" id="UP000663981">
    <property type="component" value="Unassembled WGS sequence"/>
</dbReference>
<proteinExistence type="predicted"/>
<dbReference type="RefSeq" id="WP_207975913.1">
    <property type="nucleotide sequence ID" value="NZ_JAGDEL010000003.1"/>
</dbReference>
<name>A0ABS3MYT7_9BACI</name>
<keyword evidence="1" id="KW-0812">Transmembrane</keyword>
<keyword evidence="3" id="KW-1185">Reference proteome</keyword>
<evidence type="ECO:0000313" key="2">
    <source>
        <dbReference type="EMBL" id="MBO1511158.1"/>
    </source>
</evidence>
<keyword evidence="1" id="KW-0472">Membrane</keyword>